<proteinExistence type="predicted"/>
<dbReference type="HOGENOM" id="CLU_1524743_0_0_1"/>
<feature type="coiled-coil region" evidence="1">
    <location>
        <begin position="22"/>
        <end position="49"/>
    </location>
</feature>
<keyword evidence="1" id="KW-0175">Coiled coil</keyword>
<dbReference type="Proteomes" id="UP000054549">
    <property type="component" value="Unassembled WGS sequence"/>
</dbReference>
<dbReference type="EMBL" id="KN818474">
    <property type="protein sequence ID" value="KIL55781.1"/>
    <property type="molecule type" value="Genomic_DNA"/>
</dbReference>
<accession>A0A0C2WGL8</accession>
<dbReference type="STRING" id="946122.A0A0C2WGL8"/>
<dbReference type="OrthoDB" id="3063813at2759"/>
<reference evidence="3 4" key="1">
    <citation type="submission" date="2014-04" db="EMBL/GenBank/DDBJ databases">
        <title>Evolutionary Origins and Diversification of the Mycorrhizal Mutualists.</title>
        <authorList>
            <consortium name="DOE Joint Genome Institute"/>
            <consortium name="Mycorrhizal Genomics Consortium"/>
            <person name="Kohler A."/>
            <person name="Kuo A."/>
            <person name="Nagy L.G."/>
            <person name="Floudas D."/>
            <person name="Copeland A."/>
            <person name="Barry K.W."/>
            <person name="Cichocki N."/>
            <person name="Veneault-Fourrey C."/>
            <person name="LaButti K."/>
            <person name="Lindquist E.A."/>
            <person name="Lipzen A."/>
            <person name="Lundell T."/>
            <person name="Morin E."/>
            <person name="Murat C."/>
            <person name="Riley R."/>
            <person name="Ohm R."/>
            <person name="Sun H."/>
            <person name="Tunlid A."/>
            <person name="Henrissat B."/>
            <person name="Grigoriev I.V."/>
            <person name="Hibbett D.S."/>
            <person name="Martin F."/>
        </authorList>
    </citation>
    <scope>NUCLEOTIDE SEQUENCE [LARGE SCALE GENOMIC DNA]</scope>
    <source>
        <strain evidence="3 4">Koide BX008</strain>
    </source>
</reference>
<evidence type="ECO:0000313" key="3">
    <source>
        <dbReference type="EMBL" id="KIL55781.1"/>
    </source>
</evidence>
<organism evidence="3 4">
    <name type="scientific">Amanita muscaria (strain Koide BX008)</name>
    <dbReference type="NCBI Taxonomy" id="946122"/>
    <lineage>
        <taxon>Eukaryota</taxon>
        <taxon>Fungi</taxon>
        <taxon>Dikarya</taxon>
        <taxon>Basidiomycota</taxon>
        <taxon>Agaricomycotina</taxon>
        <taxon>Agaricomycetes</taxon>
        <taxon>Agaricomycetidae</taxon>
        <taxon>Agaricales</taxon>
        <taxon>Pluteineae</taxon>
        <taxon>Amanitaceae</taxon>
        <taxon>Amanita</taxon>
    </lineage>
</organism>
<sequence length="176" mass="20612">MRTQMATSSALWLQVNGGQIVGETTEEGLQQQKQQLLQLQQQKTVLLEQPRLYDMNLERMHDELYRGRYLTPQNAEARAHKDLDRLHKAQAMYTFAEFSILEFDLALRMEGQRISVRERKRREEHRKSREKLKEKEDAVQLLLLKNGNGNGMMTRRNARENGLEPCQFGKKVEEAA</sequence>
<gene>
    <name evidence="3" type="ORF">M378DRAFT_569265</name>
</gene>
<name>A0A0C2WGL8_AMAMK</name>
<keyword evidence="4" id="KW-1185">Reference proteome</keyword>
<evidence type="ECO:0000313" key="4">
    <source>
        <dbReference type="Proteomes" id="UP000054549"/>
    </source>
</evidence>
<protein>
    <submittedName>
        <fullName evidence="3">Uncharacterized protein</fullName>
    </submittedName>
</protein>
<dbReference type="InParanoid" id="A0A0C2WGL8"/>
<dbReference type="AlphaFoldDB" id="A0A0C2WGL8"/>
<feature type="region of interest" description="Disordered" evidence="2">
    <location>
        <begin position="146"/>
        <end position="176"/>
    </location>
</feature>
<evidence type="ECO:0000256" key="1">
    <source>
        <dbReference type="SAM" id="Coils"/>
    </source>
</evidence>
<evidence type="ECO:0000256" key="2">
    <source>
        <dbReference type="SAM" id="MobiDB-lite"/>
    </source>
</evidence>